<feature type="domain" description="ABC transmembrane type-1" evidence="8">
    <location>
        <begin position="95"/>
        <end position="296"/>
    </location>
</feature>
<evidence type="ECO:0000256" key="2">
    <source>
        <dbReference type="ARBA" id="ARBA00022448"/>
    </source>
</evidence>
<sequence>MFRFIARRLLEAVPVLFIIVAVSFVMLHQAPGGPFDSEKAVTPEVLANLEAHYGLNNPLHVQFFDYLKSILLHFDFGPSFKYPNRTVNEIIADKLPVSLELGLTSLTVALLIGIPLGTLAAVYRNSWADYLCSSIAMTGICIPTFVLGPLLVLFFAIHLGWFNASGWYTSYDRVLPAATLGMVYAAYVARLTRGGMLEILNQDYIRTARAKGASETRVIFKHALRGGLLPVVSFLGPAIAGILSGSFVIETIFQIPGLGREFVNSAFNRDYTLVLGTVILYASLIITLNLVVDVVQVWLNPKLKFE</sequence>
<feature type="transmembrane region" description="Helical" evidence="7">
    <location>
        <begin position="135"/>
        <end position="162"/>
    </location>
</feature>
<name>A0ABZ1CBI5_9BACT</name>
<gene>
    <name evidence="9" type="ORF">K1X11_004970</name>
</gene>
<comment type="similarity">
    <text evidence="7">Belongs to the binding-protein-dependent transport system permease family.</text>
</comment>
<dbReference type="InterPro" id="IPR000515">
    <property type="entry name" value="MetI-like"/>
</dbReference>
<proteinExistence type="inferred from homology"/>
<evidence type="ECO:0000313" key="10">
    <source>
        <dbReference type="Proteomes" id="UP000738431"/>
    </source>
</evidence>
<feature type="transmembrane region" description="Helical" evidence="7">
    <location>
        <begin position="227"/>
        <end position="253"/>
    </location>
</feature>
<reference evidence="9 10" key="1">
    <citation type="submission" date="2021-08" db="EMBL/GenBank/DDBJ databases">
        <authorList>
            <person name="Zhang D."/>
            <person name="Zhang A."/>
            <person name="Wang L."/>
        </authorList>
    </citation>
    <scope>NUCLEOTIDE SEQUENCE [LARGE SCALE GENOMIC DNA]</scope>
    <source>
        <strain evidence="9 10">WL0086</strain>
    </source>
</reference>
<dbReference type="Proteomes" id="UP000738431">
    <property type="component" value="Chromosome"/>
</dbReference>
<keyword evidence="6 7" id="KW-0472">Membrane</keyword>
<protein>
    <submittedName>
        <fullName evidence="9">ABC transporter permease subunit</fullName>
    </submittedName>
</protein>
<dbReference type="PANTHER" id="PTHR30465:SF74">
    <property type="entry name" value="OLIGOPEPTIDE TRANSPORT SYSTEM PERMEASE PROTEIN OPPB"/>
    <property type="match status" value="1"/>
</dbReference>
<keyword evidence="5 7" id="KW-1133">Transmembrane helix</keyword>
<dbReference type="PANTHER" id="PTHR30465">
    <property type="entry name" value="INNER MEMBRANE ABC TRANSPORTER"/>
    <property type="match status" value="1"/>
</dbReference>
<dbReference type="Pfam" id="PF19300">
    <property type="entry name" value="BPD_transp_1_N"/>
    <property type="match status" value="1"/>
</dbReference>
<accession>A0ABZ1CBI5</accession>
<keyword evidence="4 7" id="KW-0812">Transmembrane</keyword>
<dbReference type="CDD" id="cd06261">
    <property type="entry name" value="TM_PBP2"/>
    <property type="match status" value="1"/>
</dbReference>
<evidence type="ECO:0000259" key="8">
    <source>
        <dbReference type="PROSITE" id="PS50928"/>
    </source>
</evidence>
<evidence type="ECO:0000256" key="6">
    <source>
        <dbReference type="ARBA" id="ARBA00023136"/>
    </source>
</evidence>
<feature type="transmembrane region" description="Helical" evidence="7">
    <location>
        <begin position="103"/>
        <end position="123"/>
    </location>
</feature>
<keyword evidence="2 7" id="KW-0813">Transport</keyword>
<keyword evidence="3" id="KW-1003">Cell membrane</keyword>
<dbReference type="SUPFAM" id="SSF161098">
    <property type="entry name" value="MetI-like"/>
    <property type="match status" value="1"/>
</dbReference>
<comment type="subcellular location">
    <subcellularLocation>
        <location evidence="1 7">Cell membrane</location>
        <topology evidence="1 7">Multi-pass membrane protein</topology>
    </subcellularLocation>
</comment>
<evidence type="ECO:0000256" key="3">
    <source>
        <dbReference type="ARBA" id="ARBA00022475"/>
    </source>
</evidence>
<dbReference type="Gene3D" id="1.10.3720.10">
    <property type="entry name" value="MetI-like"/>
    <property type="match status" value="1"/>
</dbReference>
<dbReference type="InterPro" id="IPR045621">
    <property type="entry name" value="BPD_transp_1_N"/>
</dbReference>
<dbReference type="PROSITE" id="PS50928">
    <property type="entry name" value="ABC_TM1"/>
    <property type="match status" value="1"/>
</dbReference>
<organism evidence="9 10">
    <name type="scientific">Actomonas aquatica</name>
    <dbReference type="NCBI Taxonomy" id="2866162"/>
    <lineage>
        <taxon>Bacteria</taxon>
        <taxon>Pseudomonadati</taxon>
        <taxon>Verrucomicrobiota</taxon>
        <taxon>Opitutia</taxon>
        <taxon>Opitutales</taxon>
        <taxon>Opitutaceae</taxon>
        <taxon>Actomonas</taxon>
    </lineage>
</organism>
<dbReference type="InterPro" id="IPR035906">
    <property type="entry name" value="MetI-like_sf"/>
</dbReference>
<dbReference type="EMBL" id="CP139781">
    <property type="protein sequence ID" value="WRQ88745.1"/>
    <property type="molecule type" value="Genomic_DNA"/>
</dbReference>
<feature type="transmembrane region" description="Helical" evidence="7">
    <location>
        <begin position="12"/>
        <end position="30"/>
    </location>
</feature>
<dbReference type="Pfam" id="PF00528">
    <property type="entry name" value="BPD_transp_1"/>
    <property type="match status" value="1"/>
</dbReference>
<evidence type="ECO:0000256" key="7">
    <source>
        <dbReference type="RuleBase" id="RU363032"/>
    </source>
</evidence>
<feature type="transmembrane region" description="Helical" evidence="7">
    <location>
        <begin position="273"/>
        <end position="299"/>
    </location>
</feature>
<evidence type="ECO:0000256" key="5">
    <source>
        <dbReference type="ARBA" id="ARBA00022989"/>
    </source>
</evidence>
<evidence type="ECO:0000313" key="9">
    <source>
        <dbReference type="EMBL" id="WRQ88745.1"/>
    </source>
</evidence>
<keyword evidence="10" id="KW-1185">Reference proteome</keyword>
<reference evidence="9 10" key="2">
    <citation type="submission" date="2023-12" db="EMBL/GenBank/DDBJ databases">
        <title>Description of an unclassified Opitutus bacterium of Verrucomicrobiota.</title>
        <authorList>
            <person name="Zhang D.-F."/>
        </authorList>
    </citation>
    <scope>NUCLEOTIDE SEQUENCE [LARGE SCALE GENOMIC DNA]</scope>
    <source>
        <strain evidence="9 10">WL0086</strain>
    </source>
</reference>
<evidence type="ECO:0000256" key="1">
    <source>
        <dbReference type="ARBA" id="ARBA00004651"/>
    </source>
</evidence>
<evidence type="ECO:0000256" key="4">
    <source>
        <dbReference type="ARBA" id="ARBA00022692"/>
    </source>
</evidence>
<feature type="transmembrane region" description="Helical" evidence="7">
    <location>
        <begin position="174"/>
        <end position="192"/>
    </location>
</feature>
<dbReference type="RefSeq" id="WP_221031843.1">
    <property type="nucleotide sequence ID" value="NZ_CP139781.1"/>
</dbReference>